<sequence>MDKQIKITTDEPFYCESILGINDFWSFSAQKNGKHWIDTYCDTKNEAESLKTYLEAMPDFAKLMDIFNTWQNMDKSTGSPEISKQQAKIYDQLEKYQRN</sequence>
<geneLocation type="plasmid" evidence="1 3">
    <name>unnamed</name>
</geneLocation>
<gene>
    <name evidence="1" type="ORF">GDS87_24470</name>
    <name evidence="2" type="ORF">GDS87_24750</name>
</gene>
<evidence type="ECO:0000313" key="1">
    <source>
        <dbReference type="EMBL" id="QGG54078.1"/>
    </source>
</evidence>
<accession>A0ABX6DGY2</accession>
<keyword evidence="3" id="KW-1185">Reference proteome</keyword>
<proteinExistence type="predicted"/>
<reference evidence="1 3" key="1">
    <citation type="submission" date="2019-11" db="EMBL/GenBank/DDBJ databases">
        <title>Whole Genome Sequencing and Comparative Genomic Analyses of Lysinibacillus pakistanensis LZH-9, a Halotolerant Strain with Excellent COD Removal Capability.</title>
        <authorList>
            <person name="Zhou H."/>
        </authorList>
    </citation>
    <scope>NUCLEOTIDE SEQUENCE [LARGE SCALE GENOMIC DNA]</scope>
    <source>
        <strain evidence="1 3">LZH-9</strain>
        <plasmid evidence="1 3">unnamed</plasmid>
    </source>
</reference>
<evidence type="ECO:0000313" key="2">
    <source>
        <dbReference type="EMBL" id="QGG54133.1"/>
    </source>
</evidence>
<dbReference type="Proteomes" id="UP000373269">
    <property type="component" value="Plasmid unnamed"/>
</dbReference>
<dbReference type="EMBL" id="CP045836">
    <property type="protein sequence ID" value="QGG54133.1"/>
    <property type="molecule type" value="Genomic_DNA"/>
</dbReference>
<evidence type="ECO:0000313" key="3">
    <source>
        <dbReference type="Proteomes" id="UP000373269"/>
    </source>
</evidence>
<organism evidence="1 3">
    <name type="scientific">Lysinibacillus pakistanensis</name>
    <dbReference type="NCBI Taxonomy" id="759811"/>
    <lineage>
        <taxon>Bacteria</taxon>
        <taxon>Bacillati</taxon>
        <taxon>Bacillota</taxon>
        <taxon>Bacilli</taxon>
        <taxon>Bacillales</taxon>
        <taxon>Bacillaceae</taxon>
        <taxon>Lysinibacillus</taxon>
    </lineage>
</organism>
<name>A0ABX6DGY2_9BACI</name>
<dbReference type="EMBL" id="CP045836">
    <property type="protein sequence ID" value="QGG54078.1"/>
    <property type="molecule type" value="Genomic_DNA"/>
</dbReference>
<keyword evidence="1" id="KW-0614">Plasmid</keyword>
<dbReference type="RefSeq" id="WP_369595973.1">
    <property type="nucleotide sequence ID" value="NZ_CP045836.1"/>
</dbReference>
<protein>
    <submittedName>
        <fullName evidence="1">Uncharacterized protein</fullName>
    </submittedName>
</protein>